<sequence length="213" mass="23508">MEIYLKYFLMGLTIALPIGTITIEMTKQGIKHGFLHGWAVGLGGMTVDFLLIIAIYLGLAPLLSAPLIQIPLWLLGAVFLFYLAYDSIKNANHDMTMIGEPTYKSIGKTYRNGILVAISPSNLIFWISIFGVVLTDSFSQANTADFFITALGILSGILVHDIILLTIISVTRKAMNKKAIMTVSIIAGILLFGFGCTFLYKFLITLQANYPFW</sequence>
<feature type="transmembrane region" description="Helical" evidence="6">
    <location>
        <begin position="146"/>
        <end position="168"/>
    </location>
</feature>
<evidence type="ECO:0000256" key="3">
    <source>
        <dbReference type="ARBA" id="ARBA00022692"/>
    </source>
</evidence>
<feature type="transmembrane region" description="Helical" evidence="6">
    <location>
        <begin position="35"/>
        <end position="57"/>
    </location>
</feature>
<reference evidence="7 8" key="1">
    <citation type="submission" date="2016-04" db="EMBL/GenBank/DDBJ databases">
        <title>Draft genome sequence of Aeribacillus pallidus 8m3 from petroleum reservoir.</title>
        <authorList>
            <person name="Poltaraus A.B."/>
            <person name="Nazina T.N."/>
            <person name="Tourova T.P."/>
            <person name="Malakho S.M."/>
            <person name="Korshunova A.V."/>
            <person name="Sokolova D.S."/>
        </authorList>
    </citation>
    <scope>NUCLEOTIDE SEQUENCE [LARGE SCALE GENOMIC DNA]</scope>
    <source>
        <strain evidence="7 8">8m3</strain>
    </source>
</reference>
<name>A0A161YV29_9BACI</name>
<dbReference type="PANTHER" id="PTHR30086:SF6">
    <property type="entry name" value="AMINO ACID EFFLUX PROTEIN YCGF-RELATED"/>
    <property type="match status" value="1"/>
</dbReference>
<dbReference type="GO" id="GO:0015171">
    <property type="term" value="F:amino acid transmembrane transporter activity"/>
    <property type="evidence" value="ECO:0007669"/>
    <property type="project" value="TreeGrafter"/>
</dbReference>
<evidence type="ECO:0000256" key="2">
    <source>
        <dbReference type="ARBA" id="ARBA00022475"/>
    </source>
</evidence>
<keyword evidence="4 6" id="KW-1133">Transmembrane helix</keyword>
<keyword evidence="8" id="KW-1185">Reference proteome</keyword>
<evidence type="ECO:0000256" key="5">
    <source>
        <dbReference type="ARBA" id="ARBA00023136"/>
    </source>
</evidence>
<proteinExistence type="predicted"/>
<keyword evidence="2" id="KW-1003">Cell membrane</keyword>
<organism evidence="7 8">
    <name type="scientific">Aeribacillus pallidus</name>
    <dbReference type="NCBI Taxonomy" id="33936"/>
    <lineage>
        <taxon>Bacteria</taxon>
        <taxon>Bacillati</taxon>
        <taxon>Bacillota</taxon>
        <taxon>Bacilli</taxon>
        <taxon>Bacillales</taxon>
        <taxon>Bacillaceae</taxon>
        <taxon>Aeribacillus</taxon>
    </lineage>
</organism>
<dbReference type="GO" id="GO:0005886">
    <property type="term" value="C:plasma membrane"/>
    <property type="evidence" value="ECO:0007669"/>
    <property type="project" value="UniProtKB-SubCell"/>
</dbReference>
<accession>A0A161YV29</accession>
<feature type="transmembrane region" description="Helical" evidence="6">
    <location>
        <begin position="63"/>
        <end position="85"/>
    </location>
</feature>
<feature type="transmembrane region" description="Helical" evidence="6">
    <location>
        <begin position="114"/>
        <end position="134"/>
    </location>
</feature>
<evidence type="ECO:0000256" key="1">
    <source>
        <dbReference type="ARBA" id="ARBA00004651"/>
    </source>
</evidence>
<dbReference type="STRING" id="33936.AZI98_01220"/>
<feature type="transmembrane region" description="Helical" evidence="6">
    <location>
        <begin position="180"/>
        <end position="203"/>
    </location>
</feature>
<dbReference type="EMBL" id="LWBR01000005">
    <property type="protein sequence ID" value="KZN97795.1"/>
    <property type="molecule type" value="Genomic_DNA"/>
</dbReference>
<dbReference type="AlphaFoldDB" id="A0A161YV29"/>
<keyword evidence="5 6" id="KW-0472">Membrane</keyword>
<dbReference type="RefSeq" id="WP_063386475.1">
    <property type="nucleotide sequence ID" value="NZ_LWBR01000005.1"/>
</dbReference>
<dbReference type="OrthoDB" id="7874789at2"/>
<keyword evidence="3 6" id="KW-0812">Transmembrane</keyword>
<evidence type="ECO:0000256" key="4">
    <source>
        <dbReference type="ARBA" id="ARBA00022989"/>
    </source>
</evidence>
<evidence type="ECO:0000313" key="8">
    <source>
        <dbReference type="Proteomes" id="UP000076476"/>
    </source>
</evidence>
<gene>
    <name evidence="7" type="ORF">AZI98_01220</name>
</gene>
<dbReference type="PANTHER" id="PTHR30086">
    <property type="entry name" value="ARGININE EXPORTER PROTEIN ARGO"/>
    <property type="match status" value="1"/>
</dbReference>
<dbReference type="Pfam" id="PF01810">
    <property type="entry name" value="LysE"/>
    <property type="match status" value="1"/>
</dbReference>
<dbReference type="InterPro" id="IPR001123">
    <property type="entry name" value="LeuE-type"/>
</dbReference>
<evidence type="ECO:0000256" key="6">
    <source>
        <dbReference type="SAM" id="Phobius"/>
    </source>
</evidence>
<comment type="caution">
    <text evidence="7">The sequence shown here is derived from an EMBL/GenBank/DDBJ whole genome shotgun (WGS) entry which is preliminary data.</text>
</comment>
<dbReference type="Proteomes" id="UP000076476">
    <property type="component" value="Unassembled WGS sequence"/>
</dbReference>
<evidence type="ECO:0000313" key="7">
    <source>
        <dbReference type="EMBL" id="KZN97795.1"/>
    </source>
</evidence>
<comment type="subcellular location">
    <subcellularLocation>
        <location evidence="1">Cell membrane</location>
        <topology evidence="1">Multi-pass membrane protein</topology>
    </subcellularLocation>
</comment>
<protein>
    <submittedName>
        <fullName evidence="7">Lysine transporter LysE</fullName>
    </submittedName>
</protein>